<evidence type="ECO:0000313" key="1">
    <source>
        <dbReference type="EMBL" id="KAH3685214.1"/>
    </source>
</evidence>
<gene>
    <name evidence="1" type="ORF">WICPIJ_003808</name>
</gene>
<protein>
    <submittedName>
        <fullName evidence="1">Uncharacterized protein</fullName>
    </submittedName>
</protein>
<dbReference type="AlphaFoldDB" id="A0A9P8Q998"/>
<reference evidence="1" key="2">
    <citation type="submission" date="2021-01" db="EMBL/GenBank/DDBJ databases">
        <authorList>
            <person name="Schikora-Tamarit M.A."/>
        </authorList>
    </citation>
    <scope>NUCLEOTIDE SEQUENCE</scope>
    <source>
        <strain evidence="1">CBS2887</strain>
    </source>
</reference>
<organism evidence="1 2">
    <name type="scientific">Wickerhamomyces pijperi</name>
    <name type="common">Yeast</name>
    <name type="synonym">Pichia pijperi</name>
    <dbReference type="NCBI Taxonomy" id="599730"/>
    <lineage>
        <taxon>Eukaryota</taxon>
        <taxon>Fungi</taxon>
        <taxon>Dikarya</taxon>
        <taxon>Ascomycota</taxon>
        <taxon>Saccharomycotina</taxon>
        <taxon>Saccharomycetes</taxon>
        <taxon>Phaffomycetales</taxon>
        <taxon>Wickerhamomycetaceae</taxon>
        <taxon>Wickerhamomyces</taxon>
    </lineage>
</organism>
<sequence>MANHASNKKKPFLLKMCDFCVFLRYFFTGSGACLSSSYETPSEVPVVGFEEEKTVTKVWIVSGTVATERRANAKTGHVVECSS</sequence>
<comment type="caution">
    <text evidence="1">The sequence shown here is derived from an EMBL/GenBank/DDBJ whole genome shotgun (WGS) entry which is preliminary data.</text>
</comment>
<dbReference type="EMBL" id="JAEUBG010002094">
    <property type="protein sequence ID" value="KAH3685214.1"/>
    <property type="molecule type" value="Genomic_DNA"/>
</dbReference>
<proteinExistence type="predicted"/>
<accession>A0A9P8Q998</accession>
<reference evidence="1" key="1">
    <citation type="journal article" date="2021" name="Open Biol.">
        <title>Shared evolutionary footprints suggest mitochondrial oxidative damage underlies multiple complex I losses in fungi.</title>
        <authorList>
            <person name="Schikora-Tamarit M.A."/>
            <person name="Marcet-Houben M."/>
            <person name="Nosek J."/>
            <person name="Gabaldon T."/>
        </authorList>
    </citation>
    <scope>NUCLEOTIDE SEQUENCE</scope>
    <source>
        <strain evidence="1">CBS2887</strain>
    </source>
</reference>
<evidence type="ECO:0000313" key="2">
    <source>
        <dbReference type="Proteomes" id="UP000774326"/>
    </source>
</evidence>
<dbReference type="Proteomes" id="UP000774326">
    <property type="component" value="Unassembled WGS sequence"/>
</dbReference>
<name>A0A9P8Q998_WICPI</name>
<keyword evidence="2" id="KW-1185">Reference proteome</keyword>